<dbReference type="EMBL" id="BJYG01000017">
    <property type="protein sequence ID" value="GEN63176.1"/>
    <property type="molecule type" value="Genomic_DNA"/>
</dbReference>
<evidence type="ECO:0008006" key="4">
    <source>
        <dbReference type="Google" id="ProtNLM"/>
    </source>
</evidence>
<accession>A0A511XJR1</accession>
<evidence type="ECO:0000313" key="3">
    <source>
        <dbReference type="Proteomes" id="UP000321746"/>
    </source>
</evidence>
<keyword evidence="3" id="KW-1185">Reference proteome</keyword>
<reference evidence="2 3" key="1">
    <citation type="submission" date="2019-07" db="EMBL/GenBank/DDBJ databases">
        <title>Whole genome shotgun sequence of Acetobacter oeni NBRC 105207.</title>
        <authorList>
            <person name="Hosoyama A."/>
            <person name="Uohara A."/>
            <person name="Ohji S."/>
            <person name="Ichikawa N."/>
        </authorList>
    </citation>
    <scope>NUCLEOTIDE SEQUENCE [LARGE SCALE GENOMIC DNA]</scope>
    <source>
        <strain evidence="2 3">NBRC 105207</strain>
    </source>
</reference>
<evidence type="ECO:0000313" key="2">
    <source>
        <dbReference type="EMBL" id="GEN63176.1"/>
    </source>
</evidence>
<dbReference type="Proteomes" id="UP000321746">
    <property type="component" value="Unassembled WGS sequence"/>
</dbReference>
<name>A0A511XJR1_9PROT</name>
<keyword evidence="1" id="KW-0732">Signal</keyword>
<protein>
    <recommendedName>
        <fullName evidence="4">Lipoprotein</fullName>
    </recommendedName>
</protein>
<comment type="caution">
    <text evidence="2">The sequence shown here is derived from an EMBL/GenBank/DDBJ whole genome shotgun (WGS) entry which is preliminary data.</text>
</comment>
<proteinExistence type="predicted"/>
<gene>
    <name evidence="2" type="ORF">AOE01nite_14000</name>
</gene>
<dbReference type="PROSITE" id="PS51257">
    <property type="entry name" value="PROKAR_LIPOPROTEIN"/>
    <property type="match status" value="1"/>
</dbReference>
<organism evidence="2 3">
    <name type="scientific">Acetobacter oeni</name>
    <dbReference type="NCBI Taxonomy" id="304077"/>
    <lineage>
        <taxon>Bacteria</taxon>
        <taxon>Pseudomonadati</taxon>
        <taxon>Pseudomonadota</taxon>
        <taxon>Alphaproteobacteria</taxon>
        <taxon>Acetobacterales</taxon>
        <taxon>Acetobacteraceae</taxon>
        <taxon>Acetobacter</taxon>
    </lineage>
</organism>
<dbReference type="AlphaFoldDB" id="A0A511XJR1"/>
<evidence type="ECO:0000256" key="1">
    <source>
        <dbReference type="SAM" id="SignalP"/>
    </source>
</evidence>
<sequence>MSVFFKILAGLGVISVAACATTSDVMDRGNGVYSISGYASHLRGGATGAINVAYRDAQAFCAKTNPGAHAIVLNESTRDVYQSSGSFSSTQGNASGSYGKFASGNADLIFRCG</sequence>
<feature type="chain" id="PRO_5021741402" description="Lipoprotein" evidence="1">
    <location>
        <begin position="21"/>
        <end position="113"/>
    </location>
</feature>
<feature type="signal peptide" evidence="1">
    <location>
        <begin position="1"/>
        <end position="20"/>
    </location>
</feature>